<reference evidence="2 3" key="1">
    <citation type="submission" date="2014-03" db="EMBL/GenBank/DDBJ databases">
        <title>Genomics of Bifidobacteria.</title>
        <authorList>
            <person name="Ventura M."/>
            <person name="Milani C."/>
            <person name="Lugli G.A."/>
        </authorList>
    </citation>
    <scope>NUCLEOTIDE SEQUENCE [LARGE SCALE GENOMIC DNA]</scope>
    <source>
        <strain evidence="3">JCM 15918</strain>
    </source>
</reference>
<proteinExistence type="predicted"/>
<dbReference type="Proteomes" id="UP000029091">
    <property type="component" value="Unassembled WGS sequence"/>
</dbReference>
<dbReference type="AlphaFoldDB" id="A0A087DMJ1"/>
<comment type="caution">
    <text evidence="2">The sequence shown here is derived from an EMBL/GenBank/DDBJ whole genome shotgun (WGS) entry which is preliminary data.</text>
</comment>
<evidence type="ECO:0000259" key="1">
    <source>
        <dbReference type="Pfam" id="PF01882"/>
    </source>
</evidence>
<name>A0A087DMJ1_BIFAD</name>
<dbReference type="RefSeq" id="WP_003808683.1">
    <property type="nucleotide sequence ID" value="NZ_JDUX01000001.1"/>
</dbReference>
<dbReference type="Pfam" id="PF01882">
    <property type="entry name" value="DUF58"/>
    <property type="match status" value="1"/>
</dbReference>
<gene>
    <name evidence="2" type="ORF">BSTER_0585</name>
</gene>
<evidence type="ECO:0000313" key="2">
    <source>
        <dbReference type="EMBL" id="KFI96741.1"/>
    </source>
</evidence>
<evidence type="ECO:0000313" key="3">
    <source>
        <dbReference type="Proteomes" id="UP000029091"/>
    </source>
</evidence>
<dbReference type="PANTHER" id="PTHR33608">
    <property type="entry name" value="BLL2464 PROTEIN"/>
    <property type="match status" value="1"/>
</dbReference>
<dbReference type="InterPro" id="IPR002881">
    <property type="entry name" value="DUF58"/>
</dbReference>
<feature type="domain" description="DUF58" evidence="1">
    <location>
        <begin position="53"/>
        <end position="219"/>
    </location>
</feature>
<sequence>MIDQIRSDDPIRRKIETLGTTLSLPTVRKALGILEGAHASNKRFGADDVVDIHAYEPGDEAKRIDWKTSARAGRPMVVQRERPSTSKAWLLLDVGQEMTATCPSSEQAYQVAANALCMFAALSLRRGDEVSMVFGDSASITRVPFNGGLAQFERTLDTALQREWTRPRNIDALLEYARRIRDKEALVVIATEEHALEERHLSAIRTIARTHPMVLIDVATINPFDVSHARVVLDGAGKRRVPAFLRRGNTAGQVRTHREYLAASIRHELNRCGSTVIRSDSSERMFHEFVRMVSTALAQSTRNQLRAPSVLSLGDKA</sequence>
<dbReference type="PANTHER" id="PTHR33608:SF14">
    <property type="entry name" value="POSSIBLE CONSERVED SECRETED PROTEIN"/>
    <property type="match status" value="1"/>
</dbReference>
<organism evidence="2 3">
    <name type="scientific">Bifidobacterium adolescentis JCM 15918</name>
    <dbReference type="NCBI Taxonomy" id="1437612"/>
    <lineage>
        <taxon>Bacteria</taxon>
        <taxon>Bacillati</taxon>
        <taxon>Actinomycetota</taxon>
        <taxon>Actinomycetes</taxon>
        <taxon>Bifidobacteriales</taxon>
        <taxon>Bifidobacteriaceae</taxon>
        <taxon>Bifidobacterium</taxon>
    </lineage>
</organism>
<dbReference type="EMBL" id="JGZQ01000008">
    <property type="protein sequence ID" value="KFI96741.1"/>
    <property type="molecule type" value="Genomic_DNA"/>
</dbReference>
<accession>A0A087DMJ1</accession>
<protein>
    <recommendedName>
        <fullName evidence="1">DUF58 domain-containing protein</fullName>
    </recommendedName>
</protein>